<dbReference type="Proteomes" id="UP000245506">
    <property type="component" value="Unassembled WGS sequence"/>
</dbReference>
<name>A0A317CC65_9GAMM</name>
<organism evidence="7 8">
    <name type="scientific">Leucothrix arctica</name>
    <dbReference type="NCBI Taxonomy" id="1481894"/>
    <lineage>
        <taxon>Bacteria</taxon>
        <taxon>Pseudomonadati</taxon>
        <taxon>Pseudomonadota</taxon>
        <taxon>Gammaproteobacteria</taxon>
        <taxon>Thiotrichales</taxon>
        <taxon>Thiotrichaceae</taxon>
        <taxon>Leucothrix</taxon>
    </lineage>
</organism>
<keyword evidence="4 5" id="KW-0472">Membrane</keyword>
<dbReference type="AlphaFoldDB" id="A0A317CC65"/>
<feature type="transmembrane region" description="Helical" evidence="5">
    <location>
        <begin position="41"/>
        <end position="62"/>
    </location>
</feature>
<dbReference type="PANTHER" id="PTHR22911:SF6">
    <property type="entry name" value="SOLUTE CARRIER FAMILY 35 MEMBER G1"/>
    <property type="match status" value="1"/>
</dbReference>
<evidence type="ECO:0000256" key="5">
    <source>
        <dbReference type="SAM" id="Phobius"/>
    </source>
</evidence>
<accession>A0A317CC65</accession>
<dbReference type="InterPro" id="IPR037185">
    <property type="entry name" value="EmrE-like"/>
</dbReference>
<feature type="transmembrane region" description="Helical" evidence="5">
    <location>
        <begin position="211"/>
        <end position="232"/>
    </location>
</feature>
<feature type="transmembrane region" description="Helical" evidence="5">
    <location>
        <begin position="185"/>
        <end position="205"/>
    </location>
</feature>
<feature type="transmembrane region" description="Helical" evidence="5">
    <location>
        <begin position="129"/>
        <end position="148"/>
    </location>
</feature>
<evidence type="ECO:0000313" key="8">
    <source>
        <dbReference type="Proteomes" id="UP000245506"/>
    </source>
</evidence>
<evidence type="ECO:0000256" key="1">
    <source>
        <dbReference type="ARBA" id="ARBA00004141"/>
    </source>
</evidence>
<dbReference type="RefSeq" id="WP_109823548.1">
    <property type="nucleotide sequence ID" value="NZ_QGKL01000031.1"/>
</dbReference>
<dbReference type="OrthoDB" id="5565182at2"/>
<keyword evidence="3 5" id="KW-1133">Transmembrane helix</keyword>
<feature type="transmembrane region" description="Helical" evidence="5">
    <location>
        <begin position="239"/>
        <end position="261"/>
    </location>
</feature>
<evidence type="ECO:0000259" key="6">
    <source>
        <dbReference type="Pfam" id="PF00892"/>
    </source>
</evidence>
<feature type="transmembrane region" description="Helical" evidence="5">
    <location>
        <begin position="12"/>
        <end position="29"/>
    </location>
</feature>
<dbReference type="SUPFAM" id="SSF103481">
    <property type="entry name" value="Multidrug resistance efflux transporter EmrE"/>
    <property type="match status" value="2"/>
</dbReference>
<dbReference type="GO" id="GO:0016020">
    <property type="term" value="C:membrane"/>
    <property type="evidence" value="ECO:0007669"/>
    <property type="project" value="UniProtKB-SubCell"/>
</dbReference>
<sequence>MTDSNNSSHSPVILGPFLALIGFLAFSVHDSLVKILPEYSVFQILFFAMLFGYVPFTVVRLLDKKPAPLKAVNPKLVILRAVLLMGSVSSAFLAFSMLPLIEVYVLIFLSPIIISILSIHFLGEKVHVFRWFAIIIGLVGVLIVLRPTIDTLTIGHLFGFLAAICSSSAAIISRKIAATENAATLMLFPMLTTILVTGCILPFVYKPMPLADLGIMFMIGALGLTGQLFNLFAYKSSPAAFIAPMQYSQIIWAVIFGSLFFNEVADKWEMIGSAVTVFSGVMIIWREVVVSKIQPTLNTRNTRMVGAAPAPAAPTVKQE</sequence>
<feature type="transmembrane region" description="Helical" evidence="5">
    <location>
        <begin position="154"/>
        <end position="173"/>
    </location>
</feature>
<feature type="transmembrane region" description="Helical" evidence="5">
    <location>
        <begin position="103"/>
        <end position="122"/>
    </location>
</feature>
<feature type="transmembrane region" description="Helical" evidence="5">
    <location>
        <begin position="267"/>
        <end position="285"/>
    </location>
</feature>
<feature type="domain" description="EamA" evidence="6">
    <location>
        <begin position="154"/>
        <end position="283"/>
    </location>
</feature>
<evidence type="ECO:0000313" key="7">
    <source>
        <dbReference type="EMBL" id="PWQ95969.1"/>
    </source>
</evidence>
<evidence type="ECO:0000256" key="4">
    <source>
        <dbReference type="ARBA" id="ARBA00023136"/>
    </source>
</evidence>
<dbReference type="EMBL" id="QGKL01000031">
    <property type="protein sequence ID" value="PWQ95969.1"/>
    <property type="molecule type" value="Genomic_DNA"/>
</dbReference>
<feature type="domain" description="EamA" evidence="6">
    <location>
        <begin position="14"/>
        <end position="145"/>
    </location>
</feature>
<dbReference type="InterPro" id="IPR000620">
    <property type="entry name" value="EamA_dom"/>
</dbReference>
<gene>
    <name evidence="7" type="ORF">DKT75_11360</name>
</gene>
<dbReference type="Pfam" id="PF00892">
    <property type="entry name" value="EamA"/>
    <property type="match status" value="2"/>
</dbReference>
<feature type="transmembrane region" description="Helical" evidence="5">
    <location>
        <begin position="77"/>
        <end position="97"/>
    </location>
</feature>
<keyword evidence="8" id="KW-1185">Reference proteome</keyword>
<evidence type="ECO:0000256" key="2">
    <source>
        <dbReference type="ARBA" id="ARBA00022692"/>
    </source>
</evidence>
<dbReference type="PANTHER" id="PTHR22911">
    <property type="entry name" value="ACYL-MALONYL CONDENSING ENZYME-RELATED"/>
    <property type="match status" value="1"/>
</dbReference>
<comment type="subcellular location">
    <subcellularLocation>
        <location evidence="1">Membrane</location>
        <topology evidence="1">Multi-pass membrane protein</topology>
    </subcellularLocation>
</comment>
<keyword evidence="2 5" id="KW-0812">Transmembrane</keyword>
<reference evidence="7 8" key="1">
    <citation type="submission" date="2018-05" db="EMBL/GenBank/DDBJ databases">
        <title>Leucothrix arctica sp. nov., isolated from Arctic seawater.</title>
        <authorList>
            <person name="Choi A."/>
            <person name="Baek K."/>
        </authorList>
    </citation>
    <scope>NUCLEOTIDE SEQUENCE [LARGE SCALE GENOMIC DNA]</scope>
    <source>
        <strain evidence="7 8">IMCC9719</strain>
    </source>
</reference>
<protein>
    <submittedName>
        <fullName evidence="7">EamA/RhaT family transporter</fullName>
    </submittedName>
</protein>
<evidence type="ECO:0000256" key="3">
    <source>
        <dbReference type="ARBA" id="ARBA00022989"/>
    </source>
</evidence>
<proteinExistence type="predicted"/>
<comment type="caution">
    <text evidence="7">The sequence shown here is derived from an EMBL/GenBank/DDBJ whole genome shotgun (WGS) entry which is preliminary data.</text>
</comment>